<keyword evidence="4" id="KW-1185">Reference proteome</keyword>
<evidence type="ECO:0000256" key="1">
    <source>
        <dbReference type="SAM" id="Phobius"/>
    </source>
</evidence>
<reference evidence="3" key="1">
    <citation type="submission" date="2022-01" db="EMBL/GenBank/DDBJ databases">
        <title>Genome Sequence Resource for Two Populations of Ditylenchus destructor, the Migratory Endoparasitic Phytonematode.</title>
        <authorList>
            <person name="Zhang H."/>
            <person name="Lin R."/>
            <person name="Xie B."/>
        </authorList>
    </citation>
    <scope>NUCLEOTIDE SEQUENCE</scope>
    <source>
        <strain evidence="3">BazhouSP</strain>
    </source>
</reference>
<protein>
    <submittedName>
        <fullName evidence="3">Uncharacterized protein</fullName>
    </submittedName>
</protein>
<keyword evidence="2" id="KW-0732">Signal</keyword>
<organism evidence="3 4">
    <name type="scientific">Ditylenchus destructor</name>
    <dbReference type="NCBI Taxonomy" id="166010"/>
    <lineage>
        <taxon>Eukaryota</taxon>
        <taxon>Metazoa</taxon>
        <taxon>Ecdysozoa</taxon>
        <taxon>Nematoda</taxon>
        <taxon>Chromadorea</taxon>
        <taxon>Rhabditida</taxon>
        <taxon>Tylenchina</taxon>
        <taxon>Tylenchomorpha</taxon>
        <taxon>Sphaerularioidea</taxon>
        <taxon>Anguinidae</taxon>
        <taxon>Anguininae</taxon>
        <taxon>Ditylenchus</taxon>
    </lineage>
</organism>
<dbReference type="AlphaFoldDB" id="A0AAD4QVC5"/>
<dbReference type="PROSITE" id="PS51257">
    <property type="entry name" value="PROKAR_LIPOPROTEIN"/>
    <property type="match status" value="1"/>
</dbReference>
<feature type="chain" id="PRO_5041982764" evidence="2">
    <location>
        <begin position="19"/>
        <end position="379"/>
    </location>
</feature>
<evidence type="ECO:0000313" key="3">
    <source>
        <dbReference type="EMBL" id="KAI1692249.1"/>
    </source>
</evidence>
<name>A0AAD4QVC5_9BILA</name>
<feature type="signal peptide" evidence="2">
    <location>
        <begin position="1"/>
        <end position="18"/>
    </location>
</feature>
<accession>A0AAD4QVC5</accession>
<keyword evidence="1" id="KW-1133">Transmembrane helix</keyword>
<gene>
    <name evidence="3" type="ORF">DdX_21356</name>
</gene>
<keyword evidence="1" id="KW-0812">Transmembrane</keyword>
<dbReference type="EMBL" id="JAKKPZ010000795">
    <property type="protein sequence ID" value="KAI1692249.1"/>
    <property type="molecule type" value="Genomic_DNA"/>
</dbReference>
<feature type="transmembrane region" description="Helical" evidence="1">
    <location>
        <begin position="351"/>
        <end position="369"/>
    </location>
</feature>
<evidence type="ECO:0000313" key="4">
    <source>
        <dbReference type="Proteomes" id="UP001201812"/>
    </source>
</evidence>
<keyword evidence="1" id="KW-0472">Membrane</keyword>
<comment type="caution">
    <text evidence="3">The sequence shown here is derived from an EMBL/GenBank/DDBJ whole genome shotgun (WGS) entry which is preliminary data.</text>
</comment>
<proteinExistence type="predicted"/>
<sequence>MGLAKEFFILSIISFAACVVTIKGETAEQVWTQNPNFTVEENKCGNELKDQLWDCLQYFDSSAQINTYLAGISKPKDDCAFVLSVSKCYNTLFQNNTDVCDPKIQKSIWEKWEIYFDSVAAEYESWASHPECQCLLGVLREKSGKQPKTDTTQQCSNYEAEQKCVEGIRETCLPKDTKQDNHDLSLCADLFALYKCYDDQFQNTASCNDDMRKPFWEKELRFLVNKNSYKVYCQAAIWFVEERIKIAGSLNCTSESDRQCQNVIQFIDEKIENADQECNSTDSLNCTWLLLFYERSDEQFQNRTNYDTKLQRTFWENEKLFLNEWSPQCRSVIQFIDEKIKDSGKPNGADAFGIQSTVIGAMTIISVFLKNMAVFYRMS</sequence>
<evidence type="ECO:0000256" key="2">
    <source>
        <dbReference type="SAM" id="SignalP"/>
    </source>
</evidence>
<dbReference type="Proteomes" id="UP001201812">
    <property type="component" value="Unassembled WGS sequence"/>
</dbReference>